<evidence type="ECO:0000256" key="28">
    <source>
        <dbReference type="ARBA" id="ARBA00048977"/>
    </source>
</evidence>
<evidence type="ECO:0000256" key="23">
    <source>
        <dbReference type="ARBA" id="ARBA00023180"/>
    </source>
</evidence>
<dbReference type="InterPro" id="IPR011047">
    <property type="entry name" value="Quinoprotein_ADH-like_sf"/>
</dbReference>
<dbReference type="NCBIfam" id="NF041083">
    <property type="entry name" value="thermosome_beta"/>
    <property type="match status" value="1"/>
</dbReference>
<dbReference type="PROSITE" id="PS00678">
    <property type="entry name" value="WD_REPEATS_1"/>
    <property type="match status" value="2"/>
</dbReference>
<dbReference type="SUPFAM" id="SSF52029">
    <property type="entry name" value="GroEL apical domain-like"/>
    <property type="match status" value="1"/>
</dbReference>
<sequence length="2184" mass="240913">MASFNPVNIFGDEVTEEKGENARLSAFVGAIAVGDLVKSTLGPKGMDKILQSASTGETTVTNDGATILKSIALDNAAAKVLVNISKVQDDEVGDGTTSVCVLAAELLREAEKLIDQKIHPQTIIAGYRTAKEAALRALQKAAVDHGSDSAAFREDLLNIARTTLSSKVLSQDKEHFAKIAVDAVLRLKGSTNLTNIQIIKKAGGKLIDSYLDEGFILDKRIGVNQPKRLEKAKILVANTAMDTDKIKIFGARVKVDSTGKLAELERAEKEKMKQKVEKIKAHGINCFVNRQLIYNWPEQLFADAGIVSIEHADFDGIERLALVTGGEIASTFDHPESVRLGHCDLIEEVIIGEDTLIKFSGVAAGEACTVVLRGATEHLLEEADRSLHDALSVLSQTVLETRTVLGGGCSEMLMSKAVDNEAQNADGKHALAIEAFARALRQLPTILADNAGFDSSELVAKLRSAIYSGHSNSGLDLMTPGGKIADMRDLGVIESYKLKRAVVSSASEAAEMLLRGLQPDYDPPPVMKASSTAAMHRNLPLSVILAFFLVFTALLQVIGAEKVVRKAGYTREPAARETNIKRLDQSIVKKERPTAKGEIIPPSSYQKSEKRRRSIAKDDIQDEGARKTEQVNSYLGDVPSLVRFEDSIATVAQQSPDIIASTPQAVDPFYGTSKSLADWELEDYVIAITIKGNIYATSRTDGHNLWTVMTDDLWSVKRHQESGSPEDDDVDWIIEPGNGGTLYSYTLRGGLQRQGAFRSMKYIQENSPYQARNGLTLTGETSTEIYTINPLTGEFLSSSSGRLSNGLPDKCKKRTRLEGLDDDEECTDLSNDYKDYTVHISHPERGMLWTLTYTEWGIGTQNRDLAMQYTSSLDDKYLYPLKDGKLICRNIKDSKLTFVVSFDEPVAQIFDVAGNRQDKTLVLLPHPKDPDAAKNSMGNRILANIEGGSGVFALPYAVESSTEAPPLPEREDWLSMDLQGRRNAIQGVREIHEFPVQRTLEAPSSDSNASENFNRGVARTSGGPRDKSWMDTAGFQITALIIMMSAMWFAGRYSTDMALIIRRFRQNLLFPLETDNHRQFLDVGPDTPMIKDSFTQDEIQPQGNQEGLPVQIQTSVKDVQVVVKEELPAELATEVKNEATPDDFVIVPLPSAIPQNKKVVQFAATQDQDSGSDKEDGDKAAAPTTPKKKRARGARGKGKRNRKKKEESEAEEKKSNNSEPEERSGSDKSISVIHNPELLMSNANGQVAEDLFVSNDVLGIGSHGTRVFRGKFGDREVAVKRLLVDSYDLASHEVNLLQRVDDHPNVVRYFCQKQTELFLYIALELCPASLQDVLEAPQHRHIADLLDPPEVLRQMTLGVQHLHSLKIVHRDLKPQNILVAEPKRSLRNPSEIKHPKILISDFGLCKKLEPDQSSFRATTAHAAGTSGWRAPELLISESGDTHASNLSEHTNGSTSDSSVLDTLTNRRATRAIDIFSLGCVFYFVLTRGSHPFGDRYLREGNIITGTHNLSGLEILGDSGAEAKDLIASMIARHPKLRPDATAVLTHPFFWSAEKKLTFLLDVSDRFEKEERDPPSPLLQQLESYAGTIFNGDWYKKLDKGLIDNLGKHRKYQGDRMLDLLRALRNKKHHYQDLPAGVQATVGPLPEGYLNYFTSRFPLLLVTDLRPEMATLLPPKSKRIKLEEQKKTAEQAEFAQIPSDLPDILIQFRASDTGENDRTPIKVPGGTTVKQLELLLNELLGNSDDPLPYTFSVAKNSAETNLANVLDITDDIYSSILKPGYKTTEDLLTVLYTPQAVFRVRPVSRCSSAIAGHEAAILAVAFSPRNSSRMVTGGGDNTARIYDCETETPVKTLKGHTGWVLCVSYSPDGRYIATGSYDRTVRLWDAGTGSALGDAMKGHTAFVTGIAWEPYHLWGGEDAPRFASGSKDCTVRVWDAKLRRVEMTMSGHTASVTCVRWGGNGFLYSGSQDKTIKVWDGKDGKLLHTLKAHAHWVNHLALSTDHVLRTGYFDHTGKVPASDADKRRIARERYEKAATIGGKIVERLVSASDDFTMYLWEPSRDIKPITRLLGHQKLVNHVTFSPDGRLIASASFDNHVKLWDARTGAFIASLRAHVAAVYQCAFSPDSRLLVSSSKDTTLKVWDVRTRKLHTDLPGHQDEVFAVDWSPDGMRVGSGGKDKAVRLWRH</sequence>
<dbReference type="PROSITE" id="PS00108">
    <property type="entry name" value="PROTEIN_KINASE_ST"/>
    <property type="match status" value="1"/>
</dbReference>
<dbReference type="CDD" id="cd00200">
    <property type="entry name" value="WD40"/>
    <property type="match status" value="1"/>
</dbReference>
<evidence type="ECO:0000256" key="3">
    <source>
        <dbReference type="ARBA" id="ARBA00004496"/>
    </source>
</evidence>
<dbReference type="Gene3D" id="3.30.260.10">
    <property type="entry name" value="TCP-1-like chaperonin intermediate domain"/>
    <property type="match status" value="1"/>
</dbReference>
<dbReference type="InterPro" id="IPR017998">
    <property type="entry name" value="Chaperone_TCP-1"/>
</dbReference>
<evidence type="ECO:0000256" key="8">
    <source>
        <dbReference type="ARBA" id="ARBA00022490"/>
    </source>
</evidence>
<evidence type="ECO:0000256" key="21">
    <source>
        <dbReference type="ARBA" id="ARBA00022989"/>
    </source>
</evidence>
<evidence type="ECO:0000256" key="18">
    <source>
        <dbReference type="ARBA" id="ARBA00022801"/>
    </source>
</evidence>
<dbReference type="InterPro" id="IPR053374">
    <property type="entry name" value="TCP-1_chaperonin"/>
</dbReference>
<dbReference type="SUPFAM" id="SSF54849">
    <property type="entry name" value="GroEL-intermediate domain like"/>
    <property type="match status" value="1"/>
</dbReference>
<comment type="cofactor">
    <cofactor evidence="1">
        <name>Mg(2+)</name>
        <dbReference type="ChEBI" id="CHEBI:18420"/>
    </cofactor>
</comment>
<feature type="compositionally biased region" description="Basic residues" evidence="35">
    <location>
        <begin position="1186"/>
        <end position="1203"/>
    </location>
</feature>
<keyword evidence="39" id="KW-1185">Reference proteome</keyword>
<evidence type="ECO:0000256" key="15">
    <source>
        <dbReference type="ARBA" id="ARBA00022737"/>
    </source>
</evidence>
<feature type="repeat" description="WD" evidence="33">
    <location>
        <begin position="1809"/>
        <end position="1851"/>
    </location>
</feature>
<dbReference type="InterPro" id="IPR008271">
    <property type="entry name" value="Ser/Thr_kinase_AS"/>
</dbReference>
<evidence type="ECO:0000256" key="34">
    <source>
        <dbReference type="RuleBase" id="RU004187"/>
    </source>
</evidence>
<feature type="repeat" description="WD" evidence="33">
    <location>
        <begin position="1895"/>
        <end position="1943"/>
    </location>
</feature>
<dbReference type="GO" id="GO:0004521">
    <property type="term" value="F:RNA endonuclease activity"/>
    <property type="evidence" value="ECO:0007669"/>
    <property type="project" value="UniProtKB-ARBA"/>
</dbReference>
<evidence type="ECO:0000256" key="16">
    <source>
        <dbReference type="ARBA" id="ARBA00022741"/>
    </source>
</evidence>
<keyword evidence="24 34" id="KW-0143">Chaperone</keyword>
<dbReference type="GO" id="GO:0005832">
    <property type="term" value="C:chaperonin-containing T-complex"/>
    <property type="evidence" value="ECO:0007669"/>
    <property type="project" value="InterPro"/>
</dbReference>
<keyword evidence="21" id="KW-1133">Transmembrane helix</keyword>
<dbReference type="PROSITE" id="PS50294">
    <property type="entry name" value="WD_REPEATS_REGION"/>
    <property type="match status" value="7"/>
</dbReference>
<keyword evidence="10 33" id="KW-0853">WD repeat</keyword>
<dbReference type="GO" id="GO:0016887">
    <property type="term" value="F:ATP hydrolysis activity"/>
    <property type="evidence" value="ECO:0007669"/>
    <property type="project" value="InterPro"/>
</dbReference>
<evidence type="ECO:0000256" key="32">
    <source>
        <dbReference type="ARBA" id="ARBA00080836"/>
    </source>
</evidence>
<dbReference type="GO" id="GO:0016020">
    <property type="term" value="C:membrane"/>
    <property type="evidence" value="ECO:0007669"/>
    <property type="project" value="UniProtKB-SubCell"/>
</dbReference>
<dbReference type="FunFam" id="3.30.260.10:FF:000025">
    <property type="entry name" value="Chaperonin containing TCP1 subunit 2"/>
    <property type="match status" value="1"/>
</dbReference>
<evidence type="ECO:0000256" key="31">
    <source>
        <dbReference type="ARBA" id="ARBA00077034"/>
    </source>
</evidence>
<evidence type="ECO:0000259" key="37">
    <source>
        <dbReference type="PROSITE" id="PS51392"/>
    </source>
</evidence>
<dbReference type="InterPro" id="IPR015943">
    <property type="entry name" value="WD40/YVTN_repeat-like_dom_sf"/>
</dbReference>
<keyword evidence="18" id="KW-0378">Hydrolase</keyword>
<keyword evidence="20" id="KW-0460">Magnesium</keyword>
<dbReference type="SUPFAM" id="SSF50998">
    <property type="entry name" value="Quinoprotein alcohol dehydrogenase-like"/>
    <property type="match status" value="1"/>
</dbReference>
<feature type="repeat" description="WD" evidence="33">
    <location>
        <begin position="2109"/>
        <end position="2150"/>
    </location>
</feature>
<evidence type="ECO:0000256" key="29">
    <source>
        <dbReference type="ARBA" id="ARBA00061016"/>
    </source>
</evidence>
<keyword evidence="23" id="KW-0325">Glycoprotein</keyword>
<dbReference type="PROSITE" id="PS50011">
    <property type="entry name" value="PROTEIN_KINASE_DOM"/>
    <property type="match status" value="1"/>
</dbReference>
<keyword evidence="12" id="KW-0812">Transmembrane</keyword>
<dbReference type="FunFam" id="3.50.7.10:FF:000002">
    <property type="entry name" value="T-complex protein 1 subunit beta"/>
    <property type="match status" value="1"/>
</dbReference>
<keyword evidence="16 34" id="KW-0547">Nucleotide-binding</keyword>
<comment type="catalytic activity">
    <reaction evidence="28">
        <text>L-seryl-[protein] + ATP = O-phospho-L-seryl-[protein] + ADP + H(+)</text>
        <dbReference type="Rhea" id="RHEA:17989"/>
        <dbReference type="Rhea" id="RHEA-COMP:9863"/>
        <dbReference type="Rhea" id="RHEA-COMP:11604"/>
        <dbReference type="ChEBI" id="CHEBI:15378"/>
        <dbReference type="ChEBI" id="CHEBI:29999"/>
        <dbReference type="ChEBI" id="CHEBI:30616"/>
        <dbReference type="ChEBI" id="CHEBI:83421"/>
        <dbReference type="ChEBI" id="CHEBI:456216"/>
        <dbReference type="EC" id="2.7.11.1"/>
    </reaction>
    <physiologicalReaction direction="left-to-right" evidence="28">
        <dbReference type="Rhea" id="RHEA:17990"/>
    </physiologicalReaction>
</comment>
<evidence type="ECO:0000256" key="33">
    <source>
        <dbReference type="PROSITE-ProRule" id="PRU00221"/>
    </source>
</evidence>
<keyword evidence="8" id="KW-0963">Cytoplasm</keyword>
<dbReference type="PANTHER" id="PTHR11353">
    <property type="entry name" value="CHAPERONIN"/>
    <property type="match status" value="1"/>
</dbReference>
<feature type="region of interest" description="Disordered" evidence="35">
    <location>
        <begin position="590"/>
        <end position="628"/>
    </location>
</feature>
<dbReference type="InterPro" id="IPR002194">
    <property type="entry name" value="Chaperonin_TCP-1_CS"/>
</dbReference>
<feature type="repeat" description="WD" evidence="33">
    <location>
        <begin position="1852"/>
        <end position="1893"/>
    </location>
</feature>
<reference evidence="38" key="1">
    <citation type="submission" date="2023-01" db="EMBL/GenBank/DDBJ databases">
        <title>The chitinases involved in constricting ring structure development in the nematode-trapping fungus Drechslerella dactyloides.</title>
        <authorList>
            <person name="Wang R."/>
            <person name="Zhang L."/>
            <person name="Tang P."/>
            <person name="Li S."/>
            <person name="Liang L."/>
        </authorList>
    </citation>
    <scope>NUCLEOTIDE SEQUENCE</scope>
    <source>
        <strain evidence="38">YMF1.00031</strain>
    </source>
</reference>
<dbReference type="PROSITE" id="PS00995">
    <property type="entry name" value="TCP1_3"/>
    <property type="match status" value="1"/>
</dbReference>
<dbReference type="GO" id="GO:0051082">
    <property type="term" value="F:unfolded protein binding"/>
    <property type="evidence" value="ECO:0007669"/>
    <property type="project" value="InterPro"/>
</dbReference>
<feature type="domain" description="KEN" evidence="37">
    <location>
        <begin position="1552"/>
        <end position="1683"/>
    </location>
</feature>
<keyword evidence="15" id="KW-0677">Repeat</keyword>
<evidence type="ECO:0000256" key="6">
    <source>
        <dbReference type="ARBA" id="ARBA00011531"/>
    </source>
</evidence>
<dbReference type="GO" id="GO:0005730">
    <property type="term" value="C:nucleolus"/>
    <property type="evidence" value="ECO:0007669"/>
    <property type="project" value="UniProtKB-SubCell"/>
</dbReference>
<evidence type="ECO:0000256" key="2">
    <source>
        <dbReference type="ARBA" id="ARBA00004479"/>
    </source>
</evidence>
<dbReference type="InterPro" id="IPR000719">
    <property type="entry name" value="Prot_kinase_dom"/>
</dbReference>
<dbReference type="Pfam" id="PF06479">
    <property type="entry name" value="Ribonuc_2-5A"/>
    <property type="match status" value="1"/>
</dbReference>
<dbReference type="NCBIfam" id="TIGR02341">
    <property type="entry name" value="chap_CCT_beta"/>
    <property type="match status" value="1"/>
</dbReference>
<dbReference type="InterPro" id="IPR001680">
    <property type="entry name" value="WD40_rpt"/>
</dbReference>
<feature type="repeat" description="WD" evidence="33">
    <location>
        <begin position="1944"/>
        <end position="1984"/>
    </location>
</feature>
<dbReference type="InterPro" id="IPR027413">
    <property type="entry name" value="GROEL-like_equatorial_sf"/>
</dbReference>
<comment type="similarity">
    <text evidence="5 34">Belongs to the TCP-1 chaperonin family.</text>
</comment>
<dbReference type="SMART" id="SM00220">
    <property type="entry name" value="S_TKc"/>
    <property type="match status" value="1"/>
</dbReference>
<evidence type="ECO:0000256" key="11">
    <source>
        <dbReference type="ARBA" id="ARBA00022679"/>
    </source>
</evidence>
<name>A0AAD6NIS8_DREDA</name>
<keyword evidence="25" id="KW-0539">Nucleus</keyword>
<evidence type="ECO:0000256" key="22">
    <source>
        <dbReference type="ARBA" id="ARBA00023136"/>
    </source>
</evidence>
<keyword evidence="22" id="KW-0472">Membrane</keyword>
<dbReference type="FunFam" id="1.10.510.10:FF:000572">
    <property type="entry name" value="Serine/threonine-protein kinase/endoribonuclease IRE1"/>
    <property type="match status" value="1"/>
</dbReference>
<protein>
    <recommendedName>
        <fullName evidence="30">Ribosome assembly protein 4</fullName>
        <ecNumber evidence="7">2.7.11.1</ecNumber>
    </recommendedName>
    <alternativeName>
        <fullName evidence="26">CCT-beta</fullName>
    </alternativeName>
    <alternativeName>
        <fullName evidence="32">Notchless protein homolog 1</fullName>
    </alternativeName>
    <alternativeName>
        <fullName evidence="31">Ribosome biogenesis factor RSA4</fullName>
    </alternativeName>
</protein>
<evidence type="ECO:0000256" key="35">
    <source>
        <dbReference type="SAM" id="MobiDB-lite"/>
    </source>
</evidence>
<comment type="catalytic activity">
    <reaction evidence="27">
        <text>L-threonyl-[protein] + ATP = O-phospho-L-threonyl-[protein] + ADP + H(+)</text>
        <dbReference type="Rhea" id="RHEA:46608"/>
        <dbReference type="Rhea" id="RHEA-COMP:11060"/>
        <dbReference type="Rhea" id="RHEA-COMP:11605"/>
        <dbReference type="ChEBI" id="CHEBI:15378"/>
        <dbReference type="ChEBI" id="CHEBI:30013"/>
        <dbReference type="ChEBI" id="CHEBI:30616"/>
        <dbReference type="ChEBI" id="CHEBI:61977"/>
        <dbReference type="ChEBI" id="CHEBI:456216"/>
        <dbReference type="EC" id="2.7.11.1"/>
    </reaction>
    <physiologicalReaction direction="left-to-right" evidence="27">
        <dbReference type="Rhea" id="RHEA:46609"/>
    </physiologicalReaction>
</comment>
<dbReference type="EMBL" id="JAQGDS010000006">
    <property type="protein sequence ID" value="KAJ6259869.1"/>
    <property type="molecule type" value="Genomic_DNA"/>
</dbReference>
<evidence type="ECO:0000256" key="13">
    <source>
        <dbReference type="ARBA" id="ARBA00022723"/>
    </source>
</evidence>
<dbReference type="Gene3D" id="1.10.560.10">
    <property type="entry name" value="GroEL-like equatorial domain"/>
    <property type="match status" value="1"/>
</dbReference>
<dbReference type="Pfam" id="PF00069">
    <property type="entry name" value="Pkinase"/>
    <property type="match status" value="1"/>
</dbReference>
<comment type="caution">
    <text evidence="38">The sequence shown here is derived from an EMBL/GenBank/DDBJ whole genome shotgun (WGS) entry which is preliminary data.</text>
</comment>
<feature type="domain" description="Protein kinase" evidence="36">
    <location>
        <begin position="1252"/>
        <end position="1549"/>
    </location>
</feature>
<keyword evidence="19 34" id="KW-0067">ATP-binding</keyword>
<evidence type="ECO:0000256" key="19">
    <source>
        <dbReference type="ARBA" id="ARBA00022840"/>
    </source>
</evidence>
<dbReference type="PROSITE" id="PS50082">
    <property type="entry name" value="WD_REPEATS_2"/>
    <property type="match status" value="7"/>
</dbReference>
<evidence type="ECO:0000256" key="26">
    <source>
        <dbReference type="ARBA" id="ARBA00033237"/>
    </source>
</evidence>
<dbReference type="SUPFAM" id="SSF56112">
    <property type="entry name" value="Protein kinase-like (PK-like)"/>
    <property type="match status" value="1"/>
</dbReference>
<evidence type="ECO:0000256" key="12">
    <source>
        <dbReference type="ARBA" id="ARBA00022692"/>
    </source>
</evidence>
<keyword evidence="9" id="KW-0723">Serine/threonine-protein kinase</keyword>
<dbReference type="InterPro" id="IPR010513">
    <property type="entry name" value="KEN_dom"/>
</dbReference>
<dbReference type="InterPro" id="IPR038357">
    <property type="entry name" value="KEN_sf"/>
</dbReference>
<evidence type="ECO:0000256" key="14">
    <source>
        <dbReference type="ARBA" id="ARBA00022729"/>
    </source>
</evidence>
<comment type="similarity">
    <text evidence="29">Belongs to the NLE1/RSA4 family.</text>
</comment>
<dbReference type="Proteomes" id="UP001221413">
    <property type="component" value="Unassembled WGS sequence"/>
</dbReference>
<evidence type="ECO:0000256" key="1">
    <source>
        <dbReference type="ARBA" id="ARBA00001946"/>
    </source>
</evidence>
<comment type="subcellular location">
    <subcellularLocation>
        <location evidence="3">Cytoplasm</location>
    </subcellularLocation>
    <subcellularLocation>
        <location evidence="2">Membrane</location>
        <topology evidence="2">Single-pass type I membrane protein</topology>
    </subcellularLocation>
    <subcellularLocation>
        <location evidence="4">Nucleus</location>
        <location evidence="4">Nucleolus</location>
    </subcellularLocation>
</comment>
<proteinExistence type="inferred from homology"/>
<feature type="compositionally biased region" description="Polar residues" evidence="35">
    <location>
        <begin position="1002"/>
        <end position="1013"/>
    </location>
</feature>
<evidence type="ECO:0000256" key="10">
    <source>
        <dbReference type="ARBA" id="ARBA00022574"/>
    </source>
</evidence>
<dbReference type="InterPro" id="IPR012716">
    <property type="entry name" value="Chap_CCT_beta"/>
</dbReference>
<dbReference type="GO" id="GO:0005524">
    <property type="term" value="F:ATP binding"/>
    <property type="evidence" value="ECO:0007669"/>
    <property type="project" value="UniProtKB-KW"/>
</dbReference>
<accession>A0AAD6NIS8</accession>
<keyword evidence="13" id="KW-0479">Metal-binding</keyword>
<dbReference type="Gene3D" id="1.20.1440.180">
    <property type="entry name" value="KEN domain"/>
    <property type="match status" value="1"/>
</dbReference>
<dbReference type="PROSITE" id="PS00751">
    <property type="entry name" value="TCP1_2"/>
    <property type="match status" value="1"/>
</dbReference>
<evidence type="ECO:0000256" key="9">
    <source>
        <dbReference type="ARBA" id="ARBA00022527"/>
    </source>
</evidence>
<evidence type="ECO:0000256" key="20">
    <source>
        <dbReference type="ARBA" id="ARBA00022842"/>
    </source>
</evidence>
<evidence type="ECO:0000259" key="36">
    <source>
        <dbReference type="PROSITE" id="PS50011"/>
    </source>
</evidence>
<dbReference type="GO" id="GO:0004674">
    <property type="term" value="F:protein serine/threonine kinase activity"/>
    <property type="evidence" value="ECO:0007669"/>
    <property type="project" value="UniProtKB-KW"/>
</dbReference>
<dbReference type="InterPro" id="IPR020472">
    <property type="entry name" value="WD40_PAC1"/>
</dbReference>
<dbReference type="SMART" id="SM00580">
    <property type="entry name" value="PUG"/>
    <property type="match status" value="1"/>
</dbReference>
<dbReference type="CDD" id="cd03336">
    <property type="entry name" value="TCP1_beta"/>
    <property type="match status" value="1"/>
</dbReference>
<keyword evidence="17" id="KW-0418">Kinase</keyword>
<evidence type="ECO:0000256" key="7">
    <source>
        <dbReference type="ARBA" id="ARBA00012513"/>
    </source>
</evidence>
<dbReference type="PRINTS" id="PR00320">
    <property type="entry name" value="GPROTEINBRPT"/>
</dbReference>
<feature type="compositionally biased region" description="Basic and acidic residues" evidence="35">
    <location>
        <begin position="1204"/>
        <end position="1226"/>
    </location>
</feature>
<feature type="region of interest" description="Disordered" evidence="35">
    <location>
        <begin position="1163"/>
        <end position="1228"/>
    </location>
</feature>
<dbReference type="Pfam" id="PF00118">
    <property type="entry name" value="Cpn60_TCP1"/>
    <property type="match status" value="1"/>
</dbReference>
<evidence type="ECO:0000313" key="38">
    <source>
        <dbReference type="EMBL" id="KAJ6259869.1"/>
    </source>
</evidence>
<dbReference type="Gene3D" id="3.50.7.10">
    <property type="entry name" value="GroEL"/>
    <property type="match status" value="1"/>
</dbReference>
<comment type="subunit">
    <text evidence="6">Heterooligomeric complex of about 850 to 900 kDa that forms two stacked rings, 12 to 16 nm in diameter.</text>
</comment>
<evidence type="ECO:0000256" key="4">
    <source>
        <dbReference type="ARBA" id="ARBA00004604"/>
    </source>
</evidence>
<dbReference type="SUPFAM" id="SSF48592">
    <property type="entry name" value="GroEL equatorial domain-like"/>
    <property type="match status" value="1"/>
</dbReference>
<dbReference type="GO" id="GO:0046872">
    <property type="term" value="F:metal ion binding"/>
    <property type="evidence" value="ECO:0007669"/>
    <property type="project" value="UniProtKB-KW"/>
</dbReference>
<gene>
    <name evidence="38" type="ORF">Dda_5513</name>
</gene>
<dbReference type="GO" id="GO:0006397">
    <property type="term" value="P:mRNA processing"/>
    <property type="evidence" value="ECO:0007669"/>
    <property type="project" value="InterPro"/>
</dbReference>
<evidence type="ECO:0000256" key="17">
    <source>
        <dbReference type="ARBA" id="ARBA00022777"/>
    </source>
</evidence>
<feature type="repeat" description="WD" evidence="33">
    <location>
        <begin position="2067"/>
        <end position="2108"/>
    </location>
</feature>
<dbReference type="InterPro" id="IPR027410">
    <property type="entry name" value="TCP-1-like_intermed_sf"/>
</dbReference>
<dbReference type="InterPro" id="IPR027409">
    <property type="entry name" value="GroEL-like_apical_dom_sf"/>
</dbReference>
<dbReference type="Gene3D" id="1.10.510.10">
    <property type="entry name" value="Transferase(Phosphotransferase) domain 1"/>
    <property type="match status" value="1"/>
</dbReference>
<evidence type="ECO:0000256" key="30">
    <source>
        <dbReference type="ARBA" id="ARBA00068030"/>
    </source>
</evidence>
<evidence type="ECO:0000256" key="24">
    <source>
        <dbReference type="ARBA" id="ARBA00023186"/>
    </source>
</evidence>
<organism evidence="38 39">
    <name type="scientific">Drechslerella dactyloides</name>
    <name type="common">Nematode-trapping fungus</name>
    <name type="synonym">Arthrobotrys dactyloides</name>
    <dbReference type="NCBI Taxonomy" id="74499"/>
    <lineage>
        <taxon>Eukaryota</taxon>
        <taxon>Fungi</taxon>
        <taxon>Dikarya</taxon>
        <taxon>Ascomycota</taxon>
        <taxon>Pezizomycotina</taxon>
        <taxon>Orbiliomycetes</taxon>
        <taxon>Orbiliales</taxon>
        <taxon>Orbiliaceae</taxon>
        <taxon>Drechslerella</taxon>
    </lineage>
</organism>
<dbReference type="Gene3D" id="2.130.10.10">
    <property type="entry name" value="YVTN repeat-like/Quinoprotein amine dehydrogenase"/>
    <property type="match status" value="1"/>
</dbReference>
<dbReference type="InterPro" id="IPR002423">
    <property type="entry name" value="Cpn60/GroEL/TCP-1"/>
</dbReference>
<feature type="compositionally biased region" description="Basic and acidic residues" evidence="35">
    <location>
        <begin position="615"/>
        <end position="628"/>
    </location>
</feature>
<dbReference type="GO" id="GO:0036498">
    <property type="term" value="P:IRE1-mediated unfolded protein response"/>
    <property type="evidence" value="ECO:0007669"/>
    <property type="project" value="UniProtKB-ARBA"/>
</dbReference>
<dbReference type="PRINTS" id="PR00304">
    <property type="entry name" value="TCOMPLEXTCP1"/>
</dbReference>
<evidence type="ECO:0000256" key="5">
    <source>
        <dbReference type="ARBA" id="ARBA00008020"/>
    </source>
</evidence>
<dbReference type="PROSITE" id="PS00750">
    <property type="entry name" value="TCP1_1"/>
    <property type="match status" value="1"/>
</dbReference>
<dbReference type="InterPro" id="IPR019775">
    <property type="entry name" value="WD40_repeat_CS"/>
</dbReference>
<dbReference type="InterPro" id="IPR011009">
    <property type="entry name" value="Kinase-like_dom_sf"/>
</dbReference>
<dbReference type="FunFam" id="3.30.200.20:FF:000077">
    <property type="entry name" value="Putative Serine/threonine-protein kinase/endoribonuclease IRE1"/>
    <property type="match status" value="1"/>
</dbReference>
<feature type="region of interest" description="Disordered" evidence="35">
    <location>
        <begin position="1000"/>
        <end position="1026"/>
    </location>
</feature>
<dbReference type="Pfam" id="PF08154">
    <property type="entry name" value="NLE"/>
    <property type="match status" value="1"/>
</dbReference>
<evidence type="ECO:0000256" key="25">
    <source>
        <dbReference type="ARBA" id="ARBA00023242"/>
    </source>
</evidence>
<dbReference type="FunFam" id="2.130.10.10:FF:000092">
    <property type="entry name" value="notchless protein homolog"/>
    <property type="match status" value="1"/>
</dbReference>
<dbReference type="Gene3D" id="3.30.200.20">
    <property type="entry name" value="Phosphorylase Kinase, domain 1"/>
    <property type="match status" value="1"/>
</dbReference>
<dbReference type="SMART" id="SM00320">
    <property type="entry name" value="WD40"/>
    <property type="match status" value="8"/>
</dbReference>
<evidence type="ECO:0000313" key="39">
    <source>
        <dbReference type="Proteomes" id="UP001221413"/>
    </source>
</evidence>
<dbReference type="CDD" id="cd10422">
    <property type="entry name" value="RNase_Ire1"/>
    <property type="match status" value="1"/>
</dbReference>
<dbReference type="InterPro" id="IPR012972">
    <property type="entry name" value="NLE"/>
</dbReference>
<keyword evidence="14" id="KW-0732">Signal</keyword>
<evidence type="ECO:0000256" key="27">
    <source>
        <dbReference type="ARBA" id="ARBA00048659"/>
    </source>
</evidence>
<feature type="repeat" description="WD" evidence="33">
    <location>
        <begin position="2151"/>
        <end position="2184"/>
    </location>
</feature>
<dbReference type="Pfam" id="PF00400">
    <property type="entry name" value="WD40"/>
    <property type="match status" value="7"/>
</dbReference>
<keyword evidence="11" id="KW-0808">Transferase</keyword>
<dbReference type="PROSITE" id="PS51392">
    <property type="entry name" value="KEN"/>
    <property type="match status" value="1"/>
</dbReference>
<dbReference type="GO" id="GO:0140662">
    <property type="term" value="F:ATP-dependent protein folding chaperone"/>
    <property type="evidence" value="ECO:0007669"/>
    <property type="project" value="InterPro"/>
</dbReference>
<dbReference type="EC" id="2.7.11.1" evidence="7"/>